<protein>
    <submittedName>
        <fullName evidence="2">Uncharacterized protein</fullName>
    </submittedName>
</protein>
<feature type="region of interest" description="Disordered" evidence="1">
    <location>
        <begin position="94"/>
        <end position="118"/>
    </location>
</feature>
<proteinExistence type="predicted"/>
<dbReference type="EMBL" id="JBCNJP010000027">
    <property type="protein sequence ID" value="KAK9051120.1"/>
    <property type="molecule type" value="Genomic_DNA"/>
</dbReference>
<comment type="caution">
    <text evidence="2">The sequence shown here is derived from an EMBL/GenBank/DDBJ whole genome shotgun (WGS) entry which is preliminary data.</text>
</comment>
<sequence>MGSCLSSESTPPALRIRHASGRIEWKFKAVSATRVMKKTGLFVAHVASRSTDRLNGRVVHLRVLKPCDTLVLGETYYLLTTDVVLNLVAAAEPHSNIENDDDDHEETSSAPWQPSPESIPEGIIEVEEASLEQQDVITVV</sequence>
<evidence type="ECO:0000313" key="3">
    <source>
        <dbReference type="Proteomes" id="UP001408789"/>
    </source>
</evidence>
<dbReference type="Pfam" id="PF14009">
    <property type="entry name" value="PADRE"/>
    <property type="match status" value="1"/>
</dbReference>
<name>A0AAP0GKM3_9ASTR</name>
<dbReference type="AlphaFoldDB" id="A0AAP0GKM3"/>
<dbReference type="InterPro" id="IPR025322">
    <property type="entry name" value="PADRE_dom"/>
</dbReference>
<accession>A0AAP0GKM3</accession>
<gene>
    <name evidence="2" type="ORF">SSX86_027746</name>
</gene>
<organism evidence="2 3">
    <name type="scientific">Deinandra increscens subsp. villosa</name>
    <dbReference type="NCBI Taxonomy" id="3103831"/>
    <lineage>
        <taxon>Eukaryota</taxon>
        <taxon>Viridiplantae</taxon>
        <taxon>Streptophyta</taxon>
        <taxon>Embryophyta</taxon>
        <taxon>Tracheophyta</taxon>
        <taxon>Spermatophyta</taxon>
        <taxon>Magnoliopsida</taxon>
        <taxon>eudicotyledons</taxon>
        <taxon>Gunneridae</taxon>
        <taxon>Pentapetalae</taxon>
        <taxon>asterids</taxon>
        <taxon>campanulids</taxon>
        <taxon>Asterales</taxon>
        <taxon>Asteraceae</taxon>
        <taxon>Asteroideae</taxon>
        <taxon>Heliantheae alliance</taxon>
        <taxon>Madieae</taxon>
        <taxon>Madiinae</taxon>
        <taxon>Deinandra</taxon>
    </lineage>
</organism>
<dbReference type="PANTHER" id="PTHR33413:SF1">
    <property type="entry name" value="EXPRESSED PROTEIN"/>
    <property type="match status" value="1"/>
</dbReference>
<keyword evidence="3" id="KW-1185">Reference proteome</keyword>
<evidence type="ECO:0000313" key="2">
    <source>
        <dbReference type="EMBL" id="KAK9051120.1"/>
    </source>
</evidence>
<evidence type="ECO:0000256" key="1">
    <source>
        <dbReference type="SAM" id="MobiDB-lite"/>
    </source>
</evidence>
<dbReference type="Proteomes" id="UP001408789">
    <property type="component" value="Unassembled WGS sequence"/>
</dbReference>
<reference evidence="2 3" key="1">
    <citation type="submission" date="2024-04" db="EMBL/GenBank/DDBJ databases">
        <title>The reference genome of an endangered Asteraceae, Deinandra increscens subsp. villosa, native to the Central Coast of California.</title>
        <authorList>
            <person name="Guilliams M."/>
            <person name="Hasenstab-Lehman K."/>
            <person name="Meyer R."/>
            <person name="Mcevoy S."/>
        </authorList>
    </citation>
    <scope>NUCLEOTIDE SEQUENCE [LARGE SCALE GENOMIC DNA]</scope>
    <source>
        <tissue evidence="2">Leaf</tissue>
    </source>
</reference>
<dbReference type="PANTHER" id="PTHR33413">
    <property type="entry name" value="EXPRESSED PROTEIN"/>
    <property type="match status" value="1"/>
</dbReference>